<proteinExistence type="predicted"/>
<feature type="region of interest" description="Disordered" evidence="1">
    <location>
        <begin position="1"/>
        <end position="26"/>
    </location>
</feature>
<feature type="domain" description="GP-PDE" evidence="2">
    <location>
        <begin position="30"/>
        <end position="277"/>
    </location>
</feature>
<gene>
    <name evidence="3" type="ordered locus">Rru_A3786</name>
</gene>
<dbReference type="HOGENOM" id="CLU_030006_3_2_5"/>
<organism evidence="3 4">
    <name type="scientific">Rhodospirillum rubrum (strain ATCC 11170 / ATH 1.1.1 / DSM 467 / LMG 4362 / NCIMB 8255 / S1)</name>
    <dbReference type="NCBI Taxonomy" id="269796"/>
    <lineage>
        <taxon>Bacteria</taxon>
        <taxon>Pseudomonadati</taxon>
        <taxon>Pseudomonadota</taxon>
        <taxon>Alphaproteobacteria</taxon>
        <taxon>Rhodospirillales</taxon>
        <taxon>Rhodospirillaceae</taxon>
        <taxon>Rhodospirillum</taxon>
    </lineage>
</organism>
<keyword evidence="4" id="KW-1185">Reference proteome</keyword>
<dbReference type="EMBL" id="CP000230">
    <property type="protein sequence ID" value="ABC24580.1"/>
    <property type="molecule type" value="Genomic_DNA"/>
</dbReference>
<dbReference type="STRING" id="269796.Rru_A3786"/>
<dbReference type="InterPro" id="IPR030395">
    <property type="entry name" value="GP_PDE_dom"/>
</dbReference>
<dbReference type="GO" id="GO:0006629">
    <property type="term" value="P:lipid metabolic process"/>
    <property type="evidence" value="ECO:0007669"/>
    <property type="project" value="InterPro"/>
</dbReference>
<evidence type="ECO:0000313" key="3">
    <source>
        <dbReference type="EMBL" id="ABC24580.1"/>
    </source>
</evidence>
<dbReference type="Pfam" id="PF03009">
    <property type="entry name" value="GDPD"/>
    <property type="match status" value="1"/>
</dbReference>
<evidence type="ECO:0000256" key="1">
    <source>
        <dbReference type="SAM" id="MobiDB-lite"/>
    </source>
</evidence>
<evidence type="ECO:0000259" key="2">
    <source>
        <dbReference type="PROSITE" id="PS51704"/>
    </source>
</evidence>
<protein>
    <submittedName>
        <fullName evidence="3">Glycerophosphodiester phosphodiesterase</fullName>
        <ecNumber evidence="3">3.1.4.46</ecNumber>
    </submittedName>
</protein>
<dbReference type="Gene3D" id="3.20.20.190">
    <property type="entry name" value="Phosphatidylinositol (PI) phosphodiesterase"/>
    <property type="match status" value="1"/>
</dbReference>
<accession>Q2RMR5</accession>
<dbReference type="RefSeq" id="WP_011391533.1">
    <property type="nucleotide sequence ID" value="NC_007643.1"/>
</dbReference>
<name>Q2RMR5_RHORT</name>
<dbReference type="eggNOG" id="COG0584">
    <property type="taxonomic scope" value="Bacteria"/>
</dbReference>
<reference evidence="3 4" key="1">
    <citation type="journal article" date="2011" name="Stand. Genomic Sci.">
        <title>Complete genome sequence of Rhodospirillum rubrum type strain (S1).</title>
        <authorList>
            <person name="Munk A.C."/>
            <person name="Copeland A."/>
            <person name="Lucas S."/>
            <person name="Lapidus A."/>
            <person name="Del Rio T.G."/>
            <person name="Barry K."/>
            <person name="Detter J.C."/>
            <person name="Hammon N."/>
            <person name="Israni S."/>
            <person name="Pitluck S."/>
            <person name="Brettin T."/>
            <person name="Bruce D."/>
            <person name="Han C."/>
            <person name="Tapia R."/>
            <person name="Gilna P."/>
            <person name="Schmutz J."/>
            <person name="Larimer F."/>
            <person name="Land M."/>
            <person name="Kyrpides N.C."/>
            <person name="Mavromatis K."/>
            <person name="Richardson P."/>
            <person name="Rohde M."/>
            <person name="Goker M."/>
            <person name="Klenk H.P."/>
            <person name="Zhang Y."/>
            <person name="Roberts G.P."/>
            <person name="Reslewic S."/>
            <person name="Schwartz D.C."/>
        </authorList>
    </citation>
    <scope>NUCLEOTIDE SEQUENCE [LARGE SCALE GENOMIC DNA]</scope>
    <source>
        <strain evidence="4">ATCC 11170 / ATH 1.1.1 / DSM 467 / LMG 4362 / NCIMB 8255 / S1</strain>
    </source>
</reference>
<dbReference type="PANTHER" id="PTHR46211:SF1">
    <property type="entry name" value="GLYCEROPHOSPHODIESTER PHOSPHODIESTERASE, CYTOPLASMIC"/>
    <property type="match status" value="1"/>
</dbReference>
<keyword evidence="3" id="KW-0378">Hydrolase</keyword>
<evidence type="ECO:0000313" key="4">
    <source>
        <dbReference type="Proteomes" id="UP000001929"/>
    </source>
</evidence>
<dbReference type="AlphaFoldDB" id="Q2RMR5"/>
<dbReference type="PATRIC" id="fig|269796.9.peg.3908"/>
<dbReference type="SUPFAM" id="SSF51695">
    <property type="entry name" value="PLC-like phosphodiesterases"/>
    <property type="match status" value="1"/>
</dbReference>
<sequence length="291" mass="30116">MSDRSQTDRPGLSGTPSPASGGIAYPPVPDRLIGHRGAAASAPENTLASFQAAAAAGARWVEFDVKLTAEGVPIVLHDDTLDRTTNGQGPVAALCLADLKDLDAGSWFSADFAGERVPTLAETLDTLAVLGLGANIELKPCPGRTAETARAALAVAQRRWPQAAPPLVISSFDLDALAEAAAIAAQGVMTPWPRALLADAADGWTAALLIERARALGCVGVHLDDALASAETLETLRAAGLRRAVWTVNDRSRALALWEQGADAIITDRPASLLDKGDKKAGDDPVGPTGR</sequence>
<dbReference type="InterPro" id="IPR017946">
    <property type="entry name" value="PLC-like_Pdiesterase_TIM-brl"/>
</dbReference>
<dbReference type="PhylomeDB" id="Q2RMR5"/>
<dbReference type="GO" id="GO:0008889">
    <property type="term" value="F:glycerophosphodiester phosphodiesterase activity"/>
    <property type="evidence" value="ECO:0007669"/>
    <property type="project" value="UniProtKB-EC"/>
</dbReference>
<dbReference type="Proteomes" id="UP000001929">
    <property type="component" value="Chromosome"/>
</dbReference>
<dbReference type="KEGG" id="rru:Rru_A3786"/>
<dbReference type="PANTHER" id="PTHR46211">
    <property type="entry name" value="GLYCEROPHOSPHORYL DIESTER PHOSPHODIESTERASE"/>
    <property type="match status" value="1"/>
</dbReference>
<dbReference type="EnsemblBacteria" id="ABC24580">
    <property type="protein sequence ID" value="ABC24580"/>
    <property type="gene ID" value="Rru_A3786"/>
</dbReference>
<dbReference type="EC" id="3.1.4.46" evidence="3"/>
<dbReference type="PROSITE" id="PS51704">
    <property type="entry name" value="GP_PDE"/>
    <property type="match status" value="1"/>
</dbReference>